<dbReference type="Pfam" id="PF08443">
    <property type="entry name" value="RimK"/>
    <property type="match status" value="1"/>
</dbReference>
<dbReference type="PANTHER" id="PTHR21621">
    <property type="entry name" value="RIBOSOMAL PROTEIN S6 MODIFICATION PROTEIN"/>
    <property type="match status" value="1"/>
</dbReference>
<reference evidence="3 4" key="1">
    <citation type="submission" date="2017-02" db="EMBL/GenBank/DDBJ databases">
        <authorList>
            <person name="Peterson S.W."/>
        </authorList>
    </citation>
    <scope>NUCLEOTIDE SEQUENCE [LARGE SCALE GENOMIC DNA]</scope>
    <source>
        <strain evidence="3 4">42ea</strain>
    </source>
</reference>
<evidence type="ECO:0000256" key="1">
    <source>
        <dbReference type="PROSITE-ProRule" id="PRU00409"/>
    </source>
</evidence>
<keyword evidence="1" id="KW-0547">Nucleotide-binding</keyword>
<evidence type="ECO:0000259" key="2">
    <source>
        <dbReference type="PROSITE" id="PS50975"/>
    </source>
</evidence>
<dbReference type="Gene3D" id="3.30.470.20">
    <property type="entry name" value="ATP-grasp fold, B domain"/>
    <property type="match status" value="1"/>
</dbReference>
<organism evidence="3 4">
    <name type="scientific">Marinilactibacillus psychrotolerans 42ea</name>
    <dbReference type="NCBI Taxonomy" id="1255609"/>
    <lineage>
        <taxon>Bacteria</taxon>
        <taxon>Bacillati</taxon>
        <taxon>Bacillota</taxon>
        <taxon>Bacilli</taxon>
        <taxon>Lactobacillales</taxon>
        <taxon>Carnobacteriaceae</taxon>
        <taxon>Marinilactibacillus</taxon>
    </lineage>
</organism>
<sequence length="316" mass="36035">MNKVYIIHENMEWTKHLIDRLEMLEVPYEEWDLSEGLINLSETPPPGIYYNRMSASSHTRGHRFAPELTDHILNWLELHGRTVINGPEAIELEVSKLKQYFALNKVGILTPKTIGAVGIQNIIQAAKTLNEWPFIIKHNRAGKGLGVHLIYSLEELTEYLNGVEFEDSIDGISLVQQYIESASGKIVRAEFIGGEFFYSVEIESNDSFELCPADNCQIPNSLETNRGETIQPVKFKIKENLLTPLEIKAYQNFLTENHIQVAALEFIRDAQGKMYTYDVNTNTNYNPDAEQESNTYAMLELASYLKKKLAQENTSN</sequence>
<dbReference type="GO" id="GO:0005524">
    <property type="term" value="F:ATP binding"/>
    <property type="evidence" value="ECO:0007669"/>
    <property type="project" value="UniProtKB-UniRule"/>
</dbReference>
<dbReference type="EMBL" id="FUKW01000047">
    <property type="protein sequence ID" value="SJN24445.1"/>
    <property type="molecule type" value="Genomic_DNA"/>
</dbReference>
<evidence type="ECO:0000313" key="4">
    <source>
        <dbReference type="Proteomes" id="UP000195611"/>
    </source>
</evidence>
<dbReference type="PANTHER" id="PTHR21621:SF0">
    <property type="entry name" value="BETA-CITRYLGLUTAMATE SYNTHASE B-RELATED"/>
    <property type="match status" value="1"/>
</dbReference>
<dbReference type="GO" id="GO:0005737">
    <property type="term" value="C:cytoplasm"/>
    <property type="evidence" value="ECO:0007669"/>
    <property type="project" value="TreeGrafter"/>
</dbReference>
<accession>A0A1R4IY04</accession>
<protein>
    <submittedName>
        <fullName evidence="3">CDS_ID OB3077</fullName>
    </submittedName>
</protein>
<dbReference type="InterPro" id="IPR011761">
    <property type="entry name" value="ATP-grasp"/>
</dbReference>
<dbReference type="PROSITE" id="PS50975">
    <property type="entry name" value="ATP_GRASP"/>
    <property type="match status" value="1"/>
</dbReference>
<feature type="domain" description="ATP-grasp" evidence="2">
    <location>
        <begin position="100"/>
        <end position="310"/>
    </location>
</feature>
<proteinExistence type="predicted"/>
<dbReference type="Proteomes" id="UP000195611">
    <property type="component" value="Unassembled WGS sequence"/>
</dbReference>
<dbReference type="SUPFAM" id="SSF56059">
    <property type="entry name" value="Glutathione synthetase ATP-binding domain-like"/>
    <property type="match status" value="1"/>
</dbReference>
<name>A0A1R4IY04_9LACT</name>
<dbReference type="InterPro" id="IPR013651">
    <property type="entry name" value="ATP-grasp_RimK-type"/>
</dbReference>
<dbReference type="RefSeq" id="WP_072693532.1">
    <property type="nucleotide sequence ID" value="NZ_FUKW01000047.1"/>
</dbReference>
<dbReference type="GO" id="GO:0046872">
    <property type="term" value="F:metal ion binding"/>
    <property type="evidence" value="ECO:0007669"/>
    <property type="project" value="InterPro"/>
</dbReference>
<evidence type="ECO:0000313" key="3">
    <source>
        <dbReference type="EMBL" id="SJN24445.1"/>
    </source>
</evidence>
<dbReference type="GO" id="GO:0009432">
    <property type="term" value="P:SOS response"/>
    <property type="evidence" value="ECO:0007669"/>
    <property type="project" value="TreeGrafter"/>
</dbReference>
<dbReference type="GO" id="GO:0018169">
    <property type="term" value="F:ribosomal S6-glutamic acid ligase activity"/>
    <property type="evidence" value="ECO:0007669"/>
    <property type="project" value="TreeGrafter"/>
</dbReference>
<dbReference type="AlphaFoldDB" id="A0A1R4IY04"/>
<gene>
    <name evidence="3" type="ORF">FM115_03030</name>
</gene>
<keyword evidence="1" id="KW-0067">ATP-binding</keyword>